<dbReference type="EMBL" id="JBHSXM010000005">
    <property type="protein sequence ID" value="MFC6838369.1"/>
    <property type="molecule type" value="Genomic_DNA"/>
</dbReference>
<protein>
    <submittedName>
        <fullName evidence="1">Uncharacterized protein</fullName>
    </submittedName>
</protein>
<organism evidence="1 2">
    <name type="scientific">Halomarina ordinaria</name>
    <dbReference type="NCBI Taxonomy" id="3033939"/>
    <lineage>
        <taxon>Archaea</taxon>
        <taxon>Methanobacteriati</taxon>
        <taxon>Methanobacteriota</taxon>
        <taxon>Stenosarchaea group</taxon>
        <taxon>Halobacteria</taxon>
        <taxon>Halobacteriales</taxon>
        <taxon>Natronomonadaceae</taxon>
        <taxon>Halomarina</taxon>
    </lineage>
</organism>
<accession>A0ABD5UD12</accession>
<dbReference type="AlphaFoldDB" id="A0ABD5UD12"/>
<gene>
    <name evidence="1" type="ORF">ACFQHK_17955</name>
</gene>
<proteinExistence type="predicted"/>
<reference evidence="1 2" key="1">
    <citation type="journal article" date="2019" name="Int. J. Syst. Evol. Microbiol.">
        <title>The Global Catalogue of Microorganisms (GCM) 10K type strain sequencing project: providing services to taxonomists for standard genome sequencing and annotation.</title>
        <authorList>
            <consortium name="The Broad Institute Genomics Platform"/>
            <consortium name="The Broad Institute Genome Sequencing Center for Infectious Disease"/>
            <person name="Wu L."/>
            <person name="Ma J."/>
        </authorList>
    </citation>
    <scope>NUCLEOTIDE SEQUENCE [LARGE SCALE GENOMIC DNA]</scope>
    <source>
        <strain evidence="1 2">PSRA2</strain>
    </source>
</reference>
<evidence type="ECO:0000313" key="1">
    <source>
        <dbReference type="EMBL" id="MFC6838369.1"/>
    </source>
</evidence>
<evidence type="ECO:0000313" key="2">
    <source>
        <dbReference type="Proteomes" id="UP001596406"/>
    </source>
</evidence>
<sequence>MEVFEVESREFASRPSFNQYLADHYGELTDRDLYILTGLTEYDRETFDEVLAENHYHVIDDLGAVQKMERRYGDGKRIQFYLSFDEESGIFLCYTDMRKTEEIENTLEKFLRETRGVHYLFVSPRVLQTIREEIVEGEPAAQITEFVAKRTDRTDTASTYRPEFARTINYYGDDGLDTLREMERNYGVLPRIMEFDIPSGLQFRVNREGMFKFLSGNLLDLFEYIQLCISEALKVKEAYEEADFQMVPVSDQLDVPTSEPVAITLHNSLQYHEVDDLKQSLGNHKYVVIDSYAEEGSLYFSTKLIDETKNSVFSIKANEDEIRVFPQDRKDLGSFYRFYEFIQDSIDERAELAQA</sequence>
<name>A0ABD5UD12_9EURY</name>
<comment type="caution">
    <text evidence="1">The sequence shown here is derived from an EMBL/GenBank/DDBJ whole genome shotgun (WGS) entry which is preliminary data.</text>
</comment>
<dbReference type="RefSeq" id="WP_304450058.1">
    <property type="nucleotide sequence ID" value="NZ_JARRAH010000005.1"/>
</dbReference>
<dbReference type="Proteomes" id="UP001596406">
    <property type="component" value="Unassembled WGS sequence"/>
</dbReference>
<keyword evidence="2" id="KW-1185">Reference proteome</keyword>